<keyword evidence="1" id="KW-1133">Transmembrane helix</keyword>
<sequence>MLDFKTFKILPFASLFLQFFVPCLIFNFAYTVTYFILTATLLPILALVSFDQTFLHFTPPVLYFNDCHVFHLTPLAAALICAVLHQMFLGSLQGVVLLCSMML</sequence>
<feature type="transmembrane region" description="Helical" evidence="1">
    <location>
        <begin position="6"/>
        <end position="27"/>
    </location>
</feature>
<proteinExistence type="predicted"/>
<keyword evidence="1" id="KW-0812">Transmembrane</keyword>
<dbReference type="EMBL" id="JAHRIM010040666">
    <property type="protein sequence ID" value="MEQ2266769.1"/>
    <property type="molecule type" value="Genomic_DNA"/>
</dbReference>
<evidence type="ECO:0000256" key="1">
    <source>
        <dbReference type="SAM" id="Phobius"/>
    </source>
</evidence>
<feature type="transmembrane region" description="Helical" evidence="1">
    <location>
        <begin position="34"/>
        <end position="55"/>
    </location>
</feature>
<protein>
    <submittedName>
        <fullName evidence="2">Uncharacterized protein</fullName>
    </submittedName>
</protein>
<dbReference type="Proteomes" id="UP001444071">
    <property type="component" value="Unassembled WGS sequence"/>
</dbReference>
<feature type="transmembrane region" description="Helical" evidence="1">
    <location>
        <begin position="75"/>
        <end position="99"/>
    </location>
</feature>
<evidence type="ECO:0000313" key="3">
    <source>
        <dbReference type="Proteomes" id="UP001444071"/>
    </source>
</evidence>
<name>A0ABV0WC26_9TELE</name>
<evidence type="ECO:0000313" key="2">
    <source>
        <dbReference type="EMBL" id="MEQ2266769.1"/>
    </source>
</evidence>
<comment type="caution">
    <text evidence="2">The sequence shown here is derived from an EMBL/GenBank/DDBJ whole genome shotgun (WGS) entry which is preliminary data.</text>
</comment>
<gene>
    <name evidence="2" type="ORF">XENORESO_017991</name>
</gene>
<reference evidence="2 3" key="1">
    <citation type="submission" date="2021-06" db="EMBL/GenBank/DDBJ databases">
        <authorList>
            <person name="Palmer J.M."/>
        </authorList>
    </citation>
    <scope>NUCLEOTIDE SEQUENCE [LARGE SCALE GENOMIC DNA]</scope>
    <source>
        <strain evidence="2 3">XR_2019</strain>
        <tissue evidence="2">Muscle</tissue>
    </source>
</reference>
<keyword evidence="3" id="KW-1185">Reference proteome</keyword>
<accession>A0ABV0WC26</accession>
<organism evidence="2 3">
    <name type="scientific">Xenotaenia resolanae</name>
    <dbReference type="NCBI Taxonomy" id="208358"/>
    <lineage>
        <taxon>Eukaryota</taxon>
        <taxon>Metazoa</taxon>
        <taxon>Chordata</taxon>
        <taxon>Craniata</taxon>
        <taxon>Vertebrata</taxon>
        <taxon>Euteleostomi</taxon>
        <taxon>Actinopterygii</taxon>
        <taxon>Neopterygii</taxon>
        <taxon>Teleostei</taxon>
        <taxon>Neoteleostei</taxon>
        <taxon>Acanthomorphata</taxon>
        <taxon>Ovalentaria</taxon>
        <taxon>Atherinomorphae</taxon>
        <taxon>Cyprinodontiformes</taxon>
        <taxon>Goodeidae</taxon>
        <taxon>Xenotaenia</taxon>
    </lineage>
</organism>
<keyword evidence="1" id="KW-0472">Membrane</keyword>